<feature type="domain" description="Acetyl-CoA hydrolase/transferase C-terminal" evidence="5">
    <location>
        <begin position="307"/>
        <end position="463"/>
    </location>
</feature>
<protein>
    <recommendedName>
        <fullName evidence="2 3">Butyryl-CoA:acetate CoA-transferase</fullName>
        <shortName evidence="2">Butyryl-CoA CoA-transferase</shortName>
        <ecNumber evidence="2 3">2.8.3.-</ecNumber>
    </recommendedName>
</protein>
<dbReference type="InterPro" id="IPR026888">
    <property type="entry name" value="AcetylCoA_hyd_C"/>
</dbReference>
<evidence type="ECO:0000313" key="7">
    <source>
        <dbReference type="Proteomes" id="UP000016491"/>
    </source>
</evidence>
<dbReference type="Pfam" id="PF13336">
    <property type="entry name" value="AcetylCoA_hyd_C"/>
    <property type="match status" value="1"/>
</dbReference>
<comment type="function">
    <text evidence="2">Coenzyme A-transferase that converts butyryl-CoA to butyrate.</text>
</comment>
<dbReference type="GO" id="GO:0008410">
    <property type="term" value="F:CoA-transferase activity"/>
    <property type="evidence" value="ECO:0007669"/>
    <property type="project" value="UniProtKB-UniRule"/>
</dbReference>
<dbReference type="InterPro" id="IPR046433">
    <property type="entry name" value="ActCoA_hydro"/>
</dbReference>
<name>A0ABC9U340_CLOSY</name>
<dbReference type="Gene3D" id="3.40.1080.20">
    <property type="entry name" value="Acetyl-CoA hydrolase/transferase C-terminal domain"/>
    <property type="match status" value="1"/>
</dbReference>
<dbReference type="Gene3D" id="3.30.750.70">
    <property type="entry name" value="4-hydroxybutyrate coenzyme like domains"/>
    <property type="match status" value="1"/>
</dbReference>
<evidence type="ECO:0000259" key="4">
    <source>
        <dbReference type="Pfam" id="PF02550"/>
    </source>
</evidence>
<dbReference type="Gene3D" id="3.40.1080.10">
    <property type="entry name" value="Glutaconate Coenzyme A-transferase"/>
    <property type="match status" value="1"/>
</dbReference>
<dbReference type="InterPro" id="IPR037171">
    <property type="entry name" value="NagB/RpiA_transferase-like"/>
</dbReference>
<keyword evidence="1 2" id="KW-0808">Transferase</keyword>
<feature type="binding site" evidence="2">
    <location>
        <position position="348"/>
    </location>
    <ligand>
        <name>CoA</name>
        <dbReference type="ChEBI" id="CHEBI:57287"/>
    </ligand>
</feature>
<feature type="active site" description="5-glutamyl coenzyme A thioester intermediate" evidence="2">
    <location>
        <position position="273"/>
    </location>
</feature>
<sequence>MLHLFHLKMTAHPAYLRHFKKYKDKVKSMDYKKMYAEKLVSADTAAAAVKSGDWVDYGWTTGTPVAVDAALAKRMPELYNVNFRGGILMWVPEIFKIEKPAEHLTWNSWHMSGIERKAIAQGFSYYAPIRYSELPRYYRESASKPDVAIFQVAPMDEHGYFNFGPNASHMAACCETSKVIIVEVNENMPVCLGGFENVVHISKVDMIVEGSNPPIAEMGAGGAATEVDEAVAKLIVEEIPNGACLQLGIGGMPNAVGSLIAKSDLKDLGVHTEMYVDAFVDIAAAGKITGSHKAIDKGRQVYAFGAGTKKLYDFLNNNPECMSAPVDYTNDIRSISALDNFMSINNAVDVDLFGQVNAESAGVKHISGAGGQLDFVLGAYLSKGGKSFICCSSTFSTKDGQLKSRILPTLNQGSIVTDTRANIHYLVTEYGKVNLKGLSTWQKCEAIISVAHPQFRDELIKDAEKMNIWRRSNKI</sequence>
<dbReference type="EMBL" id="AWSU01000039">
    <property type="protein sequence ID" value="ERI80067.1"/>
    <property type="molecule type" value="Genomic_DNA"/>
</dbReference>
<feature type="binding site" evidence="2">
    <location>
        <begin position="248"/>
        <end position="252"/>
    </location>
    <ligand>
        <name>CoA</name>
        <dbReference type="ChEBI" id="CHEBI:57287"/>
    </ligand>
</feature>
<dbReference type="Pfam" id="PF02550">
    <property type="entry name" value="AcetylCoA_hydro"/>
    <property type="match status" value="1"/>
</dbReference>
<feature type="domain" description="Acetyl-CoA hydrolase/transferase N-terminal" evidence="4">
    <location>
        <begin position="31"/>
        <end position="214"/>
    </location>
</feature>
<gene>
    <name evidence="6" type="ORF">CLOSYM_00489</name>
</gene>
<dbReference type="InterPro" id="IPR038460">
    <property type="entry name" value="AcetylCoA_hyd_C_sf"/>
</dbReference>
<evidence type="ECO:0000313" key="6">
    <source>
        <dbReference type="EMBL" id="ERI80067.1"/>
    </source>
</evidence>
<dbReference type="PANTHER" id="PTHR21432:SF20">
    <property type="entry name" value="ACETYL-COA HYDROLASE"/>
    <property type="match status" value="1"/>
</dbReference>
<dbReference type="EC" id="2.8.3.-" evidence="2 3"/>
<dbReference type="GO" id="GO:0046358">
    <property type="term" value="P:butyrate biosynthetic process"/>
    <property type="evidence" value="ECO:0007669"/>
    <property type="project" value="UniProtKB-UniRule"/>
</dbReference>
<evidence type="ECO:0000256" key="1">
    <source>
        <dbReference type="ARBA" id="ARBA00022679"/>
    </source>
</evidence>
<proteinExistence type="inferred from homology"/>
<keyword evidence="2" id="KW-0443">Lipid metabolism</keyword>
<dbReference type="InterPro" id="IPR023990">
    <property type="entry name" value="Butryl-CoA_acetate_CoA_Tfrase"/>
</dbReference>
<dbReference type="NCBIfam" id="TIGR03948">
    <property type="entry name" value="butyr_acet_CoA"/>
    <property type="match status" value="1"/>
</dbReference>
<dbReference type="HAMAP" id="MF_03228">
    <property type="entry name" value="But_CoA_trans"/>
    <property type="match status" value="1"/>
</dbReference>
<comment type="catalytic activity">
    <reaction evidence="2">
        <text>butanoate + acetyl-CoA = butanoyl-CoA + acetate</text>
        <dbReference type="Rhea" id="RHEA:30071"/>
        <dbReference type="ChEBI" id="CHEBI:17968"/>
        <dbReference type="ChEBI" id="CHEBI:30089"/>
        <dbReference type="ChEBI" id="CHEBI:57288"/>
        <dbReference type="ChEBI" id="CHEBI:57371"/>
    </reaction>
</comment>
<dbReference type="AlphaFoldDB" id="A0ABC9U340"/>
<dbReference type="SUPFAM" id="SSF100950">
    <property type="entry name" value="NagB/RpiA/CoA transferase-like"/>
    <property type="match status" value="2"/>
</dbReference>
<dbReference type="Proteomes" id="UP000016491">
    <property type="component" value="Unassembled WGS sequence"/>
</dbReference>
<evidence type="ECO:0000259" key="5">
    <source>
        <dbReference type="Pfam" id="PF13336"/>
    </source>
</evidence>
<comment type="similarity">
    <text evidence="2">Belongs to the acetyl-CoA hydrolase/transferase family. Butyryl-CoA CoA-transferase subfamily.</text>
</comment>
<evidence type="ECO:0000256" key="3">
    <source>
        <dbReference type="NCBIfam" id="TIGR03948"/>
    </source>
</evidence>
<dbReference type="HAMAP" id="MF_03227">
    <property type="entry name" value="But_acet_CoA_trans"/>
    <property type="match status" value="1"/>
</dbReference>
<dbReference type="GO" id="GO:0006084">
    <property type="term" value="P:acetyl-CoA metabolic process"/>
    <property type="evidence" value="ECO:0007669"/>
    <property type="project" value="UniProtKB-UniRule"/>
</dbReference>
<keyword evidence="2" id="KW-0276">Fatty acid metabolism</keyword>
<dbReference type="PANTHER" id="PTHR21432">
    <property type="entry name" value="ACETYL-COA HYDROLASE-RELATED"/>
    <property type="match status" value="1"/>
</dbReference>
<comment type="pathway">
    <text evidence="2">Lipid metabolism; butanoate metabolism.</text>
</comment>
<evidence type="ECO:0000256" key="2">
    <source>
        <dbReference type="HAMAP-Rule" id="MF_03227"/>
    </source>
</evidence>
<reference evidence="6 7" key="1">
    <citation type="submission" date="2013-07" db="EMBL/GenBank/DDBJ databases">
        <authorList>
            <person name="Weinstock G."/>
            <person name="Sodergren E."/>
            <person name="Wylie T."/>
            <person name="Fulton L."/>
            <person name="Fulton R."/>
            <person name="Fronick C."/>
            <person name="O'Laughlin M."/>
            <person name="Godfrey J."/>
            <person name="Miner T."/>
            <person name="Herter B."/>
            <person name="Appelbaum E."/>
            <person name="Cordes M."/>
            <person name="Lek S."/>
            <person name="Wollam A."/>
            <person name="Pepin K.H."/>
            <person name="Palsikar V.B."/>
            <person name="Mitreva M."/>
            <person name="Wilson R.K."/>
        </authorList>
    </citation>
    <scope>NUCLEOTIDE SEQUENCE [LARGE SCALE GENOMIC DNA]</scope>
    <source>
        <strain evidence="6 7">ATCC 14940</strain>
    </source>
</reference>
<comment type="caution">
    <text evidence="6">The sequence shown here is derived from an EMBL/GenBank/DDBJ whole genome shotgun (WGS) entry which is preliminary data.</text>
</comment>
<accession>A0ABC9U340</accession>
<dbReference type="InterPro" id="IPR003702">
    <property type="entry name" value="ActCoA_hydro_N"/>
</dbReference>
<organism evidence="6 7">
    <name type="scientific">[Clostridium] symbiosum ATCC 14940</name>
    <dbReference type="NCBI Taxonomy" id="411472"/>
    <lineage>
        <taxon>Bacteria</taxon>
        <taxon>Bacillati</taxon>
        <taxon>Bacillota</taxon>
        <taxon>Clostridia</taxon>
        <taxon>Lachnospirales</taxon>
        <taxon>Lachnospiraceae</taxon>
        <taxon>Otoolea</taxon>
    </lineage>
</organism>
<feature type="binding site" evidence="2">
    <location>
        <position position="371"/>
    </location>
    <ligand>
        <name>CoA</name>
        <dbReference type="ChEBI" id="CHEBI:57287"/>
    </ligand>
</feature>